<proteinExistence type="predicted"/>
<dbReference type="EMBL" id="JACOON010000007">
    <property type="protein sequence ID" value="MBC5649327.1"/>
    <property type="molecule type" value="Genomic_DNA"/>
</dbReference>
<keyword evidence="1" id="KW-0472">Membrane</keyword>
<dbReference type="Proteomes" id="UP000606889">
    <property type="component" value="Unassembled WGS sequence"/>
</dbReference>
<evidence type="ECO:0000313" key="3">
    <source>
        <dbReference type="Proteomes" id="UP000606889"/>
    </source>
</evidence>
<keyword evidence="1" id="KW-0812">Transmembrane</keyword>
<organism evidence="2 3">
    <name type="scientific">Christensenella tenuis</name>
    <dbReference type="NCBI Taxonomy" id="2763033"/>
    <lineage>
        <taxon>Bacteria</taxon>
        <taxon>Bacillati</taxon>
        <taxon>Bacillota</taxon>
        <taxon>Clostridia</taxon>
        <taxon>Christensenellales</taxon>
        <taxon>Christensenellaceae</taxon>
        <taxon>Christensenella</taxon>
    </lineage>
</organism>
<protein>
    <recommendedName>
        <fullName evidence="4">Zinc ribbon domain-containing protein</fullName>
    </recommendedName>
</protein>
<evidence type="ECO:0000313" key="2">
    <source>
        <dbReference type="EMBL" id="MBC5649327.1"/>
    </source>
</evidence>
<accession>A0ABR7EHT4</accession>
<reference evidence="2 3" key="1">
    <citation type="submission" date="2020-08" db="EMBL/GenBank/DDBJ databases">
        <title>Genome public.</title>
        <authorList>
            <person name="Liu C."/>
            <person name="Sun Q."/>
        </authorList>
    </citation>
    <scope>NUCLEOTIDE SEQUENCE [LARGE SCALE GENOMIC DNA]</scope>
    <source>
        <strain evidence="2 3">NSJ-35</strain>
    </source>
</reference>
<gene>
    <name evidence="2" type="ORF">H8S18_13350</name>
</gene>
<evidence type="ECO:0008006" key="4">
    <source>
        <dbReference type="Google" id="ProtNLM"/>
    </source>
</evidence>
<evidence type="ECO:0000256" key="1">
    <source>
        <dbReference type="SAM" id="Phobius"/>
    </source>
</evidence>
<keyword evidence="1" id="KW-1133">Transmembrane helix</keyword>
<keyword evidence="3" id="KW-1185">Reference proteome</keyword>
<name>A0ABR7EHT4_9FIRM</name>
<feature type="transmembrane region" description="Helical" evidence="1">
    <location>
        <begin position="6"/>
        <end position="26"/>
    </location>
</feature>
<comment type="caution">
    <text evidence="2">The sequence shown here is derived from an EMBL/GenBank/DDBJ whole genome shotgun (WGS) entry which is preliminary data.</text>
</comment>
<sequence>MNGIGLFGIITVCSTLAVFIVCIALYCRIQTKRHFKCPRCGARFKVAGMRTFFASRQGTDRLLSCPQCGMSCYMENIPDEEYTEEVRRADGQRRREEEEGK</sequence>
<dbReference type="RefSeq" id="WP_186858765.1">
    <property type="nucleotide sequence ID" value="NZ_JACOON010000007.1"/>
</dbReference>